<accession>A0ABQ3P7R5</accession>
<comment type="caution">
    <text evidence="3">The sequence shown here is derived from an EMBL/GenBank/DDBJ whole genome shotgun (WGS) entry which is preliminary data.</text>
</comment>
<dbReference type="InterPro" id="IPR001447">
    <property type="entry name" value="Arylamine_N-AcTrfase"/>
</dbReference>
<comment type="similarity">
    <text evidence="1 2">Belongs to the arylamine N-acetyltransferase family.</text>
</comment>
<evidence type="ECO:0000313" key="3">
    <source>
        <dbReference type="EMBL" id="GHI21055.1"/>
    </source>
</evidence>
<dbReference type="InterPro" id="IPR053710">
    <property type="entry name" value="Arylamine_NAT_domain_sf"/>
</dbReference>
<dbReference type="Pfam" id="PF00797">
    <property type="entry name" value="Acetyltransf_2"/>
    <property type="match status" value="1"/>
</dbReference>
<dbReference type="SUPFAM" id="SSF54001">
    <property type="entry name" value="Cysteine proteinases"/>
    <property type="match status" value="1"/>
</dbReference>
<name>A0ABQ3P7R5_9ACTN</name>
<dbReference type="RefSeq" id="WP_190224712.1">
    <property type="nucleotide sequence ID" value="NZ_BNBS01000069.1"/>
</dbReference>
<gene>
    <name evidence="3" type="ORF">Shyd_24260</name>
</gene>
<dbReference type="InterPro" id="IPR038765">
    <property type="entry name" value="Papain-like_cys_pep_sf"/>
</dbReference>
<proteinExistence type="inferred from homology"/>
<dbReference type="Gene3D" id="3.30.2140.20">
    <property type="match status" value="1"/>
</dbReference>
<dbReference type="Proteomes" id="UP001052739">
    <property type="component" value="Unassembled WGS sequence"/>
</dbReference>
<evidence type="ECO:0000256" key="2">
    <source>
        <dbReference type="RuleBase" id="RU003452"/>
    </source>
</evidence>
<dbReference type="PRINTS" id="PR01543">
    <property type="entry name" value="ANATRNSFRASE"/>
</dbReference>
<evidence type="ECO:0000313" key="4">
    <source>
        <dbReference type="Proteomes" id="UP001052739"/>
    </source>
</evidence>
<dbReference type="PANTHER" id="PTHR11786">
    <property type="entry name" value="N-HYDROXYARYLAMINE O-ACETYLTRANSFERASE"/>
    <property type="match status" value="1"/>
</dbReference>
<dbReference type="EMBL" id="BNDW01000019">
    <property type="protein sequence ID" value="GHI21055.1"/>
    <property type="molecule type" value="Genomic_DNA"/>
</dbReference>
<dbReference type="PANTHER" id="PTHR11786:SF0">
    <property type="entry name" value="ARYLAMINE N-ACETYLTRANSFERASE 4-RELATED"/>
    <property type="match status" value="1"/>
</dbReference>
<evidence type="ECO:0000256" key="1">
    <source>
        <dbReference type="ARBA" id="ARBA00006547"/>
    </source>
</evidence>
<organism evidence="3 4">
    <name type="scientific">Streptomyces hydrogenans</name>
    <dbReference type="NCBI Taxonomy" id="1873719"/>
    <lineage>
        <taxon>Bacteria</taxon>
        <taxon>Bacillati</taxon>
        <taxon>Actinomycetota</taxon>
        <taxon>Actinomycetes</taxon>
        <taxon>Kitasatosporales</taxon>
        <taxon>Streptomycetaceae</taxon>
        <taxon>Streptomyces</taxon>
    </lineage>
</organism>
<keyword evidence="4" id="KW-1185">Reference proteome</keyword>
<sequence length="280" mass="31106">MNDHEKSEGLTDASVERYLERVGAVRPERADAGALRELHLRHLLTVPFENLSIHLGQDIVLDEKALVDKVVEARRGGFCYELNTAFAALLRALGYRVELLQARVLGPDGRVGIPYDHMALLVEDADGGRWLADVGFGDHSHHPLALDERGEQADPSGTFVIREVPGGAGDLDVVRNGKPQYRFEPRPRVLADFAAGAWYHRTSPESHFTRGVICSLLTEDGRVSIGGRKLYRTVAGERTERELGTDEELRAAYRELFGIELDELPVSPPAPTREETKRNP</sequence>
<protein>
    <submittedName>
        <fullName evidence="3">N-hydroxyarylamine O-acetyltransferase</fullName>
    </submittedName>
</protein>
<reference evidence="3" key="1">
    <citation type="submission" date="2024-05" db="EMBL/GenBank/DDBJ databases">
        <title>Whole genome shotgun sequence of Streptomyces hydrogenans NBRC 13475.</title>
        <authorList>
            <person name="Komaki H."/>
            <person name="Tamura T."/>
        </authorList>
    </citation>
    <scope>NUCLEOTIDE SEQUENCE</scope>
    <source>
        <strain evidence="3">NBRC 13475</strain>
    </source>
</reference>